<dbReference type="AlphaFoldDB" id="A0A1E5INB7"/>
<gene>
    <name evidence="1" type="ORF">ATZ36_02770</name>
</gene>
<dbReference type="EMBL" id="LNVX01000216">
    <property type="protein sequence ID" value="OEG71448.1"/>
    <property type="molecule type" value="Genomic_DNA"/>
</dbReference>
<reference evidence="1 2" key="1">
    <citation type="submission" date="2015-11" db="EMBL/GenBank/DDBJ databases">
        <title>Evidence for parallel genomic evolution in an endosymbiosis of termite gut flagellates.</title>
        <authorList>
            <person name="Zheng H."/>
        </authorList>
    </citation>
    <scope>NUCLEOTIDE SEQUENCE [LARGE SCALE GENOMIC DNA]</scope>
    <source>
        <strain evidence="1 2">CET450</strain>
    </source>
</reference>
<sequence>MGKGNPESADVIYARGTGIFIVDTLSEQNRNQLKFENIKYIEMKGNLNCVDDFKILLEKLDVPCKK</sequence>
<protein>
    <submittedName>
        <fullName evidence="1">Uncharacterized protein</fullName>
    </submittedName>
</protein>
<evidence type="ECO:0000313" key="2">
    <source>
        <dbReference type="Proteomes" id="UP000095237"/>
    </source>
</evidence>
<accession>A0A1E5INB7</accession>
<evidence type="ECO:0000313" key="1">
    <source>
        <dbReference type="EMBL" id="OEG71448.1"/>
    </source>
</evidence>
<comment type="caution">
    <text evidence="1">The sequence shown here is derived from an EMBL/GenBank/DDBJ whole genome shotgun (WGS) entry which is preliminary data.</text>
</comment>
<dbReference type="Proteomes" id="UP000095237">
    <property type="component" value="Unassembled WGS sequence"/>
</dbReference>
<proteinExistence type="predicted"/>
<name>A0A1E5INB7_ENDTX</name>
<organism evidence="1 2">
    <name type="scientific">Endomicrobium trichonymphae</name>
    <dbReference type="NCBI Taxonomy" id="1408204"/>
    <lineage>
        <taxon>Bacteria</taxon>
        <taxon>Pseudomonadati</taxon>
        <taxon>Elusimicrobiota</taxon>
        <taxon>Endomicrobiia</taxon>
        <taxon>Endomicrobiales</taxon>
        <taxon>Endomicrobiaceae</taxon>
        <taxon>Candidatus Endomicrobiellum</taxon>
    </lineage>
</organism>
<keyword evidence="2" id="KW-1185">Reference proteome</keyword>